<dbReference type="InterPro" id="IPR037524">
    <property type="entry name" value="PA14/GLEYA"/>
</dbReference>
<accession>A0A6J7UMP4</accession>
<sequence>MSKRMRVRVAVLSLAALAFSACGGGAGGSGGGASSGGGGKAPDGAVATGLQTATDGWSFPNFPSSSYPEVNFDETDLVSMFGSDETICVGGVATPCKLTAEAAAWARMVNQARASGHCEGLVALASSRFNNKETPATVKLPSQDETLHAIMRTFATQFLPEVQESIGKWMAASFEDKIDELKKSFVAGSLKYTLGMYTAGGGHALLPYAIEYPTPDTPRVMLYDSNWPGKNRYVDIDLKAKTWRFSFGGADPANDPEAWTGGPQDMDLTPLDARQGTCPFCGKDVKVAKTTMLIRSANLDWSVETDGGTVSPANPDGADGTTVKAVKGSQFSSAAGSSALKKDSYDYVVVVPDSPADGTTSSSGVAANKRKSKLKFSGATSVYALMPEGIAQFTTPGSEDNPVEVEGSSISTTDPGVDLTLASGNLVANASGSAVSLSVEGETMAVAVTAANGQVIKQEVSVDQPTVQMKADPEGGGITVLAASATGVVEKTEVSSSGETTKSVVTEALNLSEVKAELPAALASKENAALPSLATRDMANPDYKVDAAYSAPTTIPAKGGDQVAEAATTTQAKASSAAPNEPGPTTPVRNASLTTLPTRGAASADPDATPTTVKRAVAAATSGSGTAAAVALKPSLGRFSLPGVTFGDAAFTIDEPSSNSSGGWKFTSSKPDVVEVSALTGRATIKGAGSTTITATQSAVKGFEQASITALLIVARDTPVLGAYTTSSRTFGDESFTLKNPTSNSTGAFSVDSSDESVAKFSKTSGKLIITGAGKTTITATQAATDDYLGASKSFVLTVKKATPELGAFDDFARTFGEAGFTLAKPSSDSRAAITLSSSNPAVATVDGSSGAVSIVGAGTTTFTAAQAANADFFAASKTMTFTVRQATPTLGAMTGASKTFGDADFTLAKPSSPSSGSFSFSSSNTGVVSVDGDGKVSIVGAGTATITATQAATANYTSSSAAAVVTIGRASTIIANLSLSNMTYGDSGVTLAPRSNNPSPFTFTSNAPTVLEVSSTGRVTVVGAGEATITVRQASSANYEAGAEALTVQIGRATPNLSSFSAISKDYGDAPFTLTPPVSNSPAPFTYASSDPSIASINSLGVVTIHNITVVGTPVILTVRQAQTVNYAASSATTTLTIGRGAPVFGNFTIASRAIGSGNFTLTAPTSSSSSAFSYISSNTAVATVNLASGEVTLVGVGSTNIVATQSATTLYVSSSITATLIVTLPTPSFGTFAVAAKTFGDAQFAPTPPTSSSSGTFSFSSSDSNVATVNSSGQVVIVGAGSTIITATQAATSQYATGSTTATLTVAKATALLSGFGGLTSGLAGVRYDGYFNDDVDWFATATRHGDTATSISIENFSSSSDFGSEDFYSWQWLGTFRASLSGPYHFCTESDDASYVWLGTAATSGFTVSNALVNNGGAHGPDIQCGDITLTAGIEYPIRVQFGEAGGGDVMSLYFTPPNGSATYNGAGYYFTGGGLSKTFGDAPFTPTLPSSASSGAITYSSSNSAVATINSSTGRITLQGVGTATITANQAATSNYNSATTSISLTVASAAQLQ</sequence>
<dbReference type="InterPro" id="IPR018871">
    <property type="entry name" value="GLEYA_adhesin_domain"/>
</dbReference>
<dbReference type="Pfam" id="PF02368">
    <property type="entry name" value="Big_2"/>
    <property type="match status" value="1"/>
</dbReference>
<dbReference type="PROSITE" id="PS51820">
    <property type="entry name" value="PA14"/>
    <property type="match status" value="1"/>
</dbReference>
<dbReference type="PROSITE" id="PS51257">
    <property type="entry name" value="PROKAR_LIPOPROTEIN"/>
    <property type="match status" value="1"/>
</dbReference>
<dbReference type="Gene3D" id="2.60.40.1080">
    <property type="match status" value="8"/>
</dbReference>
<feature type="compositionally biased region" description="Low complexity" evidence="1">
    <location>
        <begin position="567"/>
        <end position="578"/>
    </location>
</feature>
<dbReference type="InterPro" id="IPR011658">
    <property type="entry name" value="PA14_dom"/>
</dbReference>
<evidence type="ECO:0000256" key="1">
    <source>
        <dbReference type="SAM" id="MobiDB-lite"/>
    </source>
</evidence>
<organism evidence="4">
    <name type="scientific">freshwater metagenome</name>
    <dbReference type="NCBI Taxonomy" id="449393"/>
    <lineage>
        <taxon>unclassified sequences</taxon>
        <taxon>metagenomes</taxon>
        <taxon>ecological metagenomes</taxon>
    </lineage>
</organism>
<dbReference type="Gene3D" id="2.60.120.1560">
    <property type="match status" value="1"/>
</dbReference>
<dbReference type="SUPFAM" id="SSF56988">
    <property type="entry name" value="Anthrax protective antigen"/>
    <property type="match status" value="1"/>
</dbReference>
<feature type="domain" description="PA14" evidence="2">
    <location>
        <begin position="1323"/>
        <end position="1472"/>
    </location>
</feature>
<protein>
    <submittedName>
        <fullName evidence="4">Unannotated protein</fullName>
    </submittedName>
</protein>
<evidence type="ECO:0000313" key="3">
    <source>
        <dbReference type="EMBL" id="CAB5016693.1"/>
    </source>
</evidence>
<evidence type="ECO:0000313" key="4">
    <source>
        <dbReference type="EMBL" id="CAB5067169.1"/>
    </source>
</evidence>
<dbReference type="InterPro" id="IPR003343">
    <property type="entry name" value="Big_2"/>
</dbReference>
<feature type="region of interest" description="Disordered" evidence="1">
    <location>
        <begin position="567"/>
        <end position="592"/>
    </location>
</feature>
<dbReference type="SMART" id="SM00758">
    <property type="entry name" value="PA14"/>
    <property type="match status" value="1"/>
</dbReference>
<gene>
    <name evidence="3" type="ORF">UFOPK4098_00624</name>
    <name evidence="4" type="ORF">UFOPK4347_01404</name>
</gene>
<dbReference type="SMART" id="SM00635">
    <property type="entry name" value="BID_2"/>
    <property type="match status" value="4"/>
</dbReference>
<evidence type="ECO:0000259" key="2">
    <source>
        <dbReference type="PROSITE" id="PS51820"/>
    </source>
</evidence>
<dbReference type="EMBL" id="CAFBQU010000049">
    <property type="protein sequence ID" value="CAB5067169.1"/>
    <property type="molecule type" value="Genomic_DNA"/>
</dbReference>
<proteinExistence type="predicted"/>
<dbReference type="Pfam" id="PF10528">
    <property type="entry name" value="GLEYA"/>
    <property type="match status" value="1"/>
</dbReference>
<reference evidence="4" key="1">
    <citation type="submission" date="2020-05" db="EMBL/GenBank/DDBJ databases">
        <authorList>
            <person name="Chiriac C."/>
            <person name="Salcher M."/>
            <person name="Ghai R."/>
            <person name="Kavagutti S V."/>
        </authorList>
    </citation>
    <scope>NUCLEOTIDE SEQUENCE</scope>
</reference>
<name>A0A6J7UMP4_9ZZZZ</name>
<dbReference type="SUPFAM" id="SSF49373">
    <property type="entry name" value="Invasin/intimin cell-adhesion fragments"/>
    <property type="match status" value="7"/>
</dbReference>
<dbReference type="InterPro" id="IPR008964">
    <property type="entry name" value="Invasin/intimin_cell_adhesion"/>
</dbReference>
<dbReference type="EMBL" id="CAFBPN010000023">
    <property type="protein sequence ID" value="CAB5016693.1"/>
    <property type="molecule type" value="Genomic_DNA"/>
</dbReference>